<dbReference type="PANTHER" id="PTHR13258">
    <property type="entry name" value="SYNDETIN"/>
    <property type="match status" value="1"/>
</dbReference>
<dbReference type="GO" id="GO:0000149">
    <property type="term" value="F:SNARE binding"/>
    <property type="evidence" value="ECO:0007669"/>
    <property type="project" value="TreeGrafter"/>
</dbReference>
<dbReference type="AlphaFoldDB" id="A0A3S7WYM4"/>
<feature type="domain" description="Syndetin C-terminal" evidence="4">
    <location>
        <begin position="774"/>
        <end position="981"/>
    </location>
</feature>
<protein>
    <recommendedName>
        <fullName evidence="8">Vacuolar protein sorting-associated protein 54 N-terminal domain-containing protein</fullName>
    </recommendedName>
</protein>
<dbReference type="EMBL" id="CP029523">
    <property type="protein sequence ID" value="AYU79308.1"/>
    <property type="molecule type" value="Genomic_DNA"/>
</dbReference>
<dbReference type="VEuPathDB" id="TriTrypDB:LdBPK_242260.1"/>
<dbReference type="Proteomes" id="UP000274082">
    <property type="component" value="Chromosome 24"/>
</dbReference>
<keyword evidence="2" id="KW-0653">Protein transport</keyword>
<evidence type="ECO:0000256" key="2">
    <source>
        <dbReference type="ARBA" id="ARBA00022927"/>
    </source>
</evidence>
<evidence type="ECO:0000259" key="5">
    <source>
        <dbReference type="Pfam" id="PF10475"/>
    </source>
</evidence>
<dbReference type="PANTHER" id="PTHR13258:SF0">
    <property type="entry name" value="SYNDETIN"/>
    <property type="match status" value="1"/>
</dbReference>
<dbReference type="VEuPathDB" id="TriTrypDB:LDHU3_24.2780"/>
<dbReference type="GO" id="GO:0015031">
    <property type="term" value="P:protein transport"/>
    <property type="evidence" value="ECO:0007669"/>
    <property type="project" value="UniProtKB-KW"/>
</dbReference>
<gene>
    <name evidence="6" type="ORF">LdCL_240028200</name>
</gene>
<proteinExistence type="predicted"/>
<dbReference type="OrthoDB" id="270484at2759"/>
<evidence type="ECO:0000313" key="7">
    <source>
        <dbReference type="Proteomes" id="UP000274082"/>
    </source>
</evidence>
<dbReference type="VEuPathDB" id="TriTrypDB:LdCL_240028200"/>
<dbReference type="Pfam" id="PF10474">
    <property type="entry name" value="Syndetin_C"/>
    <property type="match status" value="1"/>
</dbReference>
<dbReference type="InterPro" id="IPR019515">
    <property type="entry name" value="VPS54_N"/>
</dbReference>
<keyword evidence="7" id="KW-1185">Reference proteome</keyword>
<dbReference type="GO" id="GO:1990745">
    <property type="term" value="C:EARP complex"/>
    <property type="evidence" value="ECO:0007669"/>
    <property type="project" value="InterPro"/>
</dbReference>
<accession>A0A3S7WYM4</accession>
<evidence type="ECO:0000313" key="6">
    <source>
        <dbReference type="EMBL" id="AYU79308.1"/>
    </source>
</evidence>
<dbReference type="Pfam" id="PF10475">
    <property type="entry name" value="Vps54_N"/>
    <property type="match status" value="1"/>
</dbReference>
<dbReference type="GO" id="GO:0032456">
    <property type="term" value="P:endocytic recycling"/>
    <property type="evidence" value="ECO:0007669"/>
    <property type="project" value="InterPro"/>
</dbReference>
<dbReference type="InterPro" id="IPR019514">
    <property type="entry name" value="Syndetin_C"/>
</dbReference>
<organism evidence="6 7">
    <name type="scientific">Leishmania donovani</name>
    <dbReference type="NCBI Taxonomy" id="5661"/>
    <lineage>
        <taxon>Eukaryota</taxon>
        <taxon>Discoba</taxon>
        <taxon>Euglenozoa</taxon>
        <taxon>Kinetoplastea</taxon>
        <taxon>Metakinetoplastina</taxon>
        <taxon>Trypanosomatida</taxon>
        <taxon>Trypanosomatidae</taxon>
        <taxon>Leishmaniinae</taxon>
        <taxon>Leishmania</taxon>
    </lineage>
</organism>
<reference evidence="6 7" key="1">
    <citation type="journal article" date="2018" name="Sci. Rep.">
        <title>A complete Leishmania donovani reference genome identifies novel genetic variations associated with virulence.</title>
        <authorList>
            <person name="Lypaczewski P."/>
            <person name="Hoshizaki J."/>
            <person name="Zhang W.-W."/>
            <person name="McCall L.-I."/>
            <person name="Torcivia-Rodriguez J."/>
            <person name="Simonyan V."/>
            <person name="Kaur A."/>
            <person name="Dewar K."/>
            <person name="Matlashewski G."/>
        </authorList>
    </citation>
    <scope>NUCLEOTIDE SEQUENCE [LARGE SCALE GENOMIC DNA]</scope>
    <source>
        <strain evidence="6 7">LdCL</strain>
    </source>
</reference>
<evidence type="ECO:0008006" key="8">
    <source>
        <dbReference type="Google" id="ProtNLM"/>
    </source>
</evidence>
<dbReference type="InterPro" id="IPR040047">
    <property type="entry name" value="VPS50"/>
</dbReference>
<dbReference type="GO" id="GO:0042147">
    <property type="term" value="P:retrograde transport, endosome to Golgi"/>
    <property type="evidence" value="ECO:0007669"/>
    <property type="project" value="InterPro"/>
</dbReference>
<evidence type="ECO:0000256" key="1">
    <source>
        <dbReference type="ARBA" id="ARBA00022448"/>
    </source>
</evidence>
<name>A0A3S7WYM4_LEIDO</name>
<sequence length="1016" mass="112532">MEDVTESLAAAWKEAMKGVRVGYRKTKSVLKQIPVDRLKAISVTGGVMSHGDIRRFFQMKYGAEVRNAEGERVAADEASDVASSDEEPLTDAQVQEKVDKKFFDKTYDPAIFELEHLDGFAYTDDEAEGRLMREAAEGKMRELRQKCNIVSTTLKRRVLAHHHSFVSGTEKIRDINDSLLMTSSDCKKARAAIRKSKAAVASQVALLAQQRTKENVEATIQLLEAMKAMCGKRTQLMNLISSGKVHEAADFLKREGPIDMESSLAKIYCMKPVMAEWRMYRDNPKKLTDCIEVVLTDCLTNKFIVPRYRNALEASQDLGCASKTCTLVATLVWRAAIQILCKSLTEVSFVKSEDAPLADIAEGIHPDYLILGVRQMASKLMDFLYLYSTVVRLHEEESRGNSPYAGLHSQALQRVQDTGRKVGCDLVEKLTVVLSSARLTSIDPDRVLHLFVVVSMLTEAFGVLGIEKAEQAAARTQIKAVLLRHMQMHFQTPKAHEVLAFMAEDDWVVSPVSPPSLNMVKPLSPSNFKSFIKEVKSYLRQSTDEGSLAAGAMPFMENPFLTEKMLEPADTSSLVQTQTFGVYWATAKTGCAAATTADSADNASTMRDVGTDLETAPVSAPANIQDTATLASSVDMPPSVLTSSAISVANAFLEYQARIAVRFPPLAADILGWCEELLCLYFYTVVDSFVSVSRSVPIEHQGDFSAKAQRVLAEVRAAGERAVGAVNGQYTPKDHIRRLCSGGGAGGANATTFRFPPIVWGRLSNEFTSAAQQFALGNRTVACQSVLSLIFVYEATIQTMSPLLPATTVQSYMQRCRVLYEAAHEVLHVCIHRLCQAICPMESVCKSIAKLKGGKDEVMVSSYVAQLVGSMKELNERRVPMPTPALESVFLQRLIFAAQAVLVREYSKLSKKRMSDLFVMQLQVDVQFFQQQVASVFGKSSVVVPDYVLRLVKAGFFADDKAQCLQWVRSNHALYYSVDLVNWFGAADKPFMLQLEDLLIRELRHQDILPMDRFAL</sequence>
<dbReference type="GO" id="GO:0005829">
    <property type="term" value="C:cytosol"/>
    <property type="evidence" value="ECO:0007669"/>
    <property type="project" value="GOC"/>
</dbReference>
<keyword evidence="1" id="KW-0813">Transport</keyword>
<evidence type="ECO:0000259" key="4">
    <source>
        <dbReference type="Pfam" id="PF10474"/>
    </source>
</evidence>
<keyword evidence="3" id="KW-0175">Coiled coil</keyword>
<evidence type="ECO:0000256" key="3">
    <source>
        <dbReference type="ARBA" id="ARBA00023054"/>
    </source>
</evidence>
<feature type="domain" description="Vacuolar protein sorting-associated protein 54 N-terminal" evidence="5">
    <location>
        <begin position="96"/>
        <end position="252"/>
    </location>
</feature>